<feature type="domain" description="Sugar phosphate transporter" evidence="6">
    <location>
        <begin position="26"/>
        <end position="321"/>
    </location>
</feature>
<evidence type="ECO:0000256" key="4">
    <source>
        <dbReference type="ARBA" id="ARBA00023136"/>
    </source>
</evidence>
<reference evidence="8" key="2">
    <citation type="submission" date="2008-08" db="EMBL/GenBank/DDBJ databases">
        <authorList>
            <consortium name="Diatom Consortium"/>
            <person name="Grigoriev I."/>
            <person name="Grimwood J."/>
            <person name="Kuo A."/>
            <person name="Otillar R.P."/>
            <person name="Salamov A."/>
            <person name="Detter J.C."/>
            <person name="Lindquist E."/>
            <person name="Shapiro H."/>
            <person name="Lucas S."/>
            <person name="Glavina del Rio T."/>
            <person name="Pitluck S."/>
            <person name="Rokhsar D."/>
            <person name="Bowler C."/>
        </authorList>
    </citation>
    <scope>GENOME REANNOTATION</scope>
    <source>
        <strain evidence="8">CCAP 1055/1</strain>
    </source>
</reference>
<name>B7FTA8_PHATC</name>
<keyword evidence="4 5" id="KW-0472">Membrane</keyword>
<feature type="transmembrane region" description="Helical" evidence="5">
    <location>
        <begin position="209"/>
        <end position="233"/>
    </location>
</feature>
<evidence type="ECO:0000256" key="5">
    <source>
        <dbReference type="SAM" id="Phobius"/>
    </source>
</evidence>
<dbReference type="HOGENOM" id="CLU_019048_0_3_1"/>
<reference evidence="7 8" key="1">
    <citation type="journal article" date="2008" name="Nature">
        <title>The Phaeodactylum genome reveals the evolutionary history of diatom genomes.</title>
        <authorList>
            <person name="Bowler C."/>
            <person name="Allen A.E."/>
            <person name="Badger J.H."/>
            <person name="Grimwood J."/>
            <person name="Jabbari K."/>
            <person name="Kuo A."/>
            <person name="Maheswari U."/>
            <person name="Martens C."/>
            <person name="Maumus F."/>
            <person name="Otillar R.P."/>
            <person name="Rayko E."/>
            <person name="Salamov A."/>
            <person name="Vandepoele K."/>
            <person name="Beszteri B."/>
            <person name="Gruber A."/>
            <person name="Heijde M."/>
            <person name="Katinka M."/>
            <person name="Mock T."/>
            <person name="Valentin K."/>
            <person name="Verret F."/>
            <person name="Berges J.A."/>
            <person name="Brownlee C."/>
            <person name="Cadoret J.P."/>
            <person name="Chiovitti A."/>
            <person name="Choi C.J."/>
            <person name="Coesel S."/>
            <person name="De Martino A."/>
            <person name="Detter J.C."/>
            <person name="Durkin C."/>
            <person name="Falciatore A."/>
            <person name="Fournet J."/>
            <person name="Haruta M."/>
            <person name="Huysman M.J."/>
            <person name="Jenkins B.D."/>
            <person name="Jiroutova K."/>
            <person name="Jorgensen R.E."/>
            <person name="Joubert Y."/>
            <person name="Kaplan A."/>
            <person name="Kroger N."/>
            <person name="Kroth P.G."/>
            <person name="La Roche J."/>
            <person name="Lindquist E."/>
            <person name="Lommer M."/>
            <person name="Martin-Jezequel V."/>
            <person name="Lopez P.J."/>
            <person name="Lucas S."/>
            <person name="Mangogna M."/>
            <person name="McGinnis K."/>
            <person name="Medlin L.K."/>
            <person name="Montsant A."/>
            <person name="Oudot-Le Secq M.P."/>
            <person name="Napoli C."/>
            <person name="Obornik M."/>
            <person name="Parker M.S."/>
            <person name="Petit J.L."/>
            <person name="Porcel B.M."/>
            <person name="Poulsen N."/>
            <person name="Robison M."/>
            <person name="Rychlewski L."/>
            <person name="Rynearson T.A."/>
            <person name="Schmutz J."/>
            <person name="Shapiro H."/>
            <person name="Siaut M."/>
            <person name="Stanley M."/>
            <person name="Sussman M.R."/>
            <person name="Taylor A.R."/>
            <person name="Vardi A."/>
            <person name="von Dassow P."/>
            <person name="Vyverman W."/>
            <person name="Willis A."/>
            <person name="Wyrwicz L.S."/>
            <person name="Rokhsar D.S."/>
            <person name="Weissenbach J."/>
            <person name="Armbrust E.V."/>
            <person name="Green B.R."/>
            <person name="Van de Peer Y."/>
            <person name="Grigoriev I.V."/>
        </authorList>
    </citation>
    <scope>NUCLEOTIDE SEQUENCE [LARGE SCALE GENOMIC DNA]</scope>
    <source>
        <strain evidence="7 8">CCAP 1055/1</strain>
    </source>
</reference>
<dbReference type="InterPro" id="IPR050186">
    <property type="entry name" value="TPT_transporter"/>
</dbReference>
<dbReference type="GO" id="GO:0016020">
    <property type="term" value="C:membrane"/>
    <property type="evidence" value="ECO:0007669"/>
    <property type="project" value="UniProtKB-SubCell"/>
</dbReference>
<dbReference type="SMR" id="B7FTA8"/>
<dbReference type="RefSeq" id="XP_002178122.1">
    <property type="nucleotide sequence ID" value="XM_002178086.1"/>
</dbReference>
<evidence type="ECO:0000313" key="8">
    <source>
        <dbReference type="Proteomes" id="UP000000759"/>
    </source>
</evidence>
<evidence type="ECO:0000313" key="7">
    <source>
        <dbReference type="EMBL" id="EEC50936.1"/>
    </source>
</evidence>
<evidence type="ECO:0000256" key="3">
    <source>
        <dbReference type="ARBA" id="ARBA00022989"/>
    </source>
</evidence>
<dbReference type="InParanoid" id="B7FTA8"/>
<dbReference type="AlphaFoldDB" id="B7FTA8"/>
<feature type="transmembrane region" description="Helical" evidence="5">
    <location>
        <begin position="142"/>
        <end position="159"/>
    </location>
</feature>
<protein>
    <submittedName>
        <fullName evidence="7">Triose phosphate/phosphate translocator</fullName>
    </submittedName>
</protein>
<feature type="transmembrane region" description="Helical" evidence="5">
    <location>
        <begin position="86"/>
        <end position="109"/>
    </location>
</feature>
<dbReference type="OrthoDB" id="6418713at2759"/>
<evidence type="ECO:0000256" key="1">
    <source>
        <dbReference type="ARBA" id="ARBA00004141"/>
    </source>
</evidence>
<dbReference type="EMBL" id="CM000606">
    <property type="protein sequence ID" value="EEC50936.1"/>
    <property type="molecule type" value="Genomic_DNA"/>
</dbReference>
<evidence type="ECO:0000256" key="2">
    <source>
        <dbReference type="ARBA" id="ARBA00022692"/>
    </source>
</evidence>
<gene>
    <name evidence="7" type="primary">TPT2</name>
    <name evidence="7" type="ORF">PHATRDRAFT_50742</name>
</gene>
<dbReference type="STRING" id="556484.B7FTA8"/>
<dbReference type="SUPFAM" id="SSF103481">
    <property type="entry name" value="Multidrug resistance efflux transporter EmrE"/>
    <property type="match status" value="1"/>
</dbReference>
<dbReference type="PANTHER" id="PTHR11132">
    <property type="entry name" value="SOLUTE CARRIER FAMILY 35"/>
    <property type="match status" value="1"/>
</dbReference>
<feature type="transmembrane region" description="Helical" evidence="5">
    <location>
        <begin position="245"/>
        <end position="263"/>
    </location>
</feature>
<dbReference type="PaxDb" id="2850-Phatr50742"/>
<dbReference type="Proteomes" id="UP000000759">
    <property type="component" value="Chromosome 2"/>
</dbReference>
<keyword evidence="3 5" id="KW-1133">Transmembrane helix</keyword>
<feature type="transmembrane region" description="Helical" evidence="5">
    <location>
        <begin position="21"/>
        <end position="41"/>
    </location>
</feature>
<comment type="subcellular location">
    <subcellularLocation>
        <location evidence="1">Membrane</location>
        <topology evidence="1">Multi-pass membrane protein</topology>
    </subcellularLocation>
</comment>
<proteinExistence type="predicted"/>
<dbReference type="InterPro" id="IPR004853">
    <property type="entry name" value="Sugar_P_trans_dom"/>
</dbReference>
<feature type="transmembrane region" description="Helical" evidence="5">
    <location>
        <begin position="306"/>
        <end position="323"/>
    </location>
</feature>
<keyword evidence="8" id="KW-1185">Reference proteome</keyword>
<dbReference type="InterPro" id="IPR037185">
    <property type="entry name" value="EmrE-like"/>
</dbReference>
<dbReference type="GeneID" id="7197026"/>
<dbReference type="eggNOG" id="KOG1441">
    <property type="taxonomic scope" value="Eukaryota"/>
</dbReference>
<keyword evidence="2 5" id="KW-0812">Transmembrane</keyword>
<evidence type="ECO:0000259" key="6">
    <source>
        <dbReference type="Pfam" id="PF03151"/>
    </source>
</evidence>
<sequence>MLIIVLHKLKSQNISRSLDKRLLAFVLVVCWYAGNTFYNIYNKKAANMIHAHWFLAAAQLVVGIVWSLVMWGTGLRKTPNLTAADIAACIPIGLCASLAHSGSVLASAVGAVSFAQIVKACEPVFAAVVGILIPPADIKPPLAYIMLAVIVGGVGLACVKEGKGVDINVEAFLFASMANLAAALKGKLGSSVTKALKSDKTKNMDAANVYAVMNIISFICTVPFVVFTELPTLRQEWDHAVTAHGLNNLLFNIGVSGFCFYIYNEFAFAFTANVGAVTSSVLNTAKRVIIIVASSIVFQEVMERNTIIGSAIAIGGTFAYSLASKAKPAAKKAKTS</sequence>
<organism evidence="7 8">
    <name type="scientific">Phaeodactylum tricornutum (strain CCAP 1055/1)</name>
    <dbReference type="NCBI Taxonomy" id="556484"/>
    <lineage>
        <taxon>Eukaryota</taxon>
        <taxon>Sar</taxon>
        <taxon>Stramenopiles</taxon>
        <taxon>Ochrophyta</taxon>
        <taxon>Bacillariophyta</taxon>
        <taxon>Bacillariophyceae</taxon>
        <taxon>Bacillariophycidae</taxon>
        <taxon>Naviculales</taxon>
        <taxon>Phaeodactylaceae</taxon>
        <taxon>Phaeodactylum</taxon>
    </lineage>
</organism>
<accession>B7FTA8</accession>
<dbReference type="KEGG" id="pti:PHATRDRAFT_50742"/>
<dbReference type="Pfam" id="PF03151">
    <property type="entry name" value="TPT"/>
    <property type="match status" value="1"/>
</dbReference>
<feature type="transmembrane region" description="Helical" evidence="5">
    <location>
        <begin position="53"/>
        <end position="74"/>
    </location>
</feature>